<reference evidence="1 2" key="1">
    <citation type="submission" date="2024-02" db="EMBL/GenBank/DDBJ databases">
        <title>STSV induces naive adaptation in Sulfolobus.</title>
        <authorList>
            <person name="Xiang X."/>
            <person name="Song M."/>
        </authorList>
    </citation>
    <scope>NUCLEOTIDE SEQUENCE [LARGE SCALE GENOMIC DNA]</scope>
    <source>
        <strain evidence="1 2">RT2</strain>
    </source>
</reference>
<dbReference type="RefSeq" id="WP_338599864.1">
    <property type="nucleotide sequence ID" value="NZ_CP146016.1"/>
</dbReference>
<dbReference type="GeneID" id="89337268"/>
<keyword evidence="2" id="KW-1185">Reference proteome</keyword>
<dbReference type="SUPFAM" id="SSF56300">
    <property type="entry name" value="Metallo-dependent phosphatases"/>
    <property type="match status" value="1"/>
</dbReference>
<evidence type="ECO:0000313" key="1">
    <source>
        <dbReference type="EMBL" id="WWQ59948.1"/>
    </source>
</evidence>
<dbReference type="Proteomes" id="UP001432202">
    <property type="component" value="Chromosome"/>
</dbReference>
<proteinExistence type="predicted"/>
<accession>A0AAX4KYL1</accession>
<dbReference type="EMBL" id="CP146016">
    <property type="protein sequence ID" value="WWQ59948.1"/>
    <property type="molecule type" value="Genomic_DNA"/>
</dbReference>
<name>A0AAX4KYL1_9CREN</name>
<dbReference type="AlphaFoldDB" id="A0AAX4KYL1"/>
<dbReference type="InterPro" id="IPR029052">
    <property type="entry name" value="Metallo-depent_PP-like"/>
</dbReference>
<dbReference type="Gene3D" id="3.60.21.10">
    <property type="match status" value="1"/>
</dbReference>
<dbReference type="CDD" id="cd00838">
    <property type="entry name" value="MPP_superfamily"/>
    <property type="match status" value="1"/>
</dbReference>
<organism evidence="1 2">
    <name type="scientific">Sulfolobus tengchongensis</name>
    <dbReference type="NCBI Taxonomy" id="207809"/>
    <lineage>
        <taxon>Archaea</taxon>
        <taxon>Thermoproteota</taxon>
        <taxon>Thermoprotei</taxon>
        <taxon>Sulfolobales</taxon>
        <taxon>Sulfolobaceae</taxon>
        <taxon>Sulfolobus</taxon>
    </lineage>
</organism>
<evidence type="ECO:0008006" key="3">
    <source>
        <dbReference type="Google" id="ProtNLM"/>
    </source>
</evidence>
<evidence type="ECO:0000313" key="2">
    <source>
        <dbReference type="Proteomes" id="UP001432202"/>
    </source>
</evidence>
<protein>
    <recommendedName>
        <fullName evidence="3">Metallophosphoesterase TT1561-like domain-containing protein</fullName>
    </recommendedName>
</protein>
<sequence length="167" mass="19033">MSGIRKITLIAGFQCDINLIELLNNFDTDLFIGLGDIECPQFIRNFQGIIGEMEDVSILKYLRNSGRYFTRILNISSDFSSDIVVTHYPPKDSITGIIDSVKIGLESVLSKVLSNQPKILFHAHSEIQGDYYIGRTRVISIGNLNRGYYVEYYPEKDEIKFKSLIKI</sequence>
<gene>
    <name evidence="1" type="ORF">V6M85_10825</name>
</gene>